<evidence type="ECO:0000313" key="2">
    <source>
        <dbReference type="EMBL" id="GCL67325.1"/>
    </source>
</evidence>
<evidence type="ECO:0000256" key="1">
    <source>
        <dbReference type="SAM" id="Phobius"/>
    </source>
</evidence>
<dbReference type="AlphaFoldDB" id="A0A480B653"/>
<sequence>MKPEFFPYFWILYVNYVLYKRYKENKHLKKYEIILAIVSSIIICGGHFFMIYLDLSKDIQFIIDIFFLACIIIMKIVFGV</sequence>
<dbReference type="RefSeq" id="WP_137660772.1">
    <property type="nucleotide sequence ID" value="NZ_BJCQ01000017.1"/>
</dbReference>
<accession>A0A480B653</accession>
<reference evidence="2 3" key="1">
    <citation type="submission" date="2019-03" db="EMBL/GenBank/DDBJ databases">
        <title>Draft genome sequences of two Veillonella tobetsuensis clinical isolates from intraoperative bronchial fluids of elderly patients with pulmonary carcinoma.</title>
        <authorList>
            <person name="Akiyama T."/>
        </authorList>
    </citation>
    <scope>NUCLEOTIDE SEQUENCE [LARGE SCALE GENOMIC DNA]</scope>
    <source>
        <strain evidence="2 3">PAGU 1578</strain>
    </source>
</reference>
<organism evidence="2 3">
    <name type="scientific">Veillonella tobetsuensis</name>
    <dbReference type="NCBI Taxonomy" id="1110546"/>
    <lineage>
        <taxon>Bacteria</taxon>
        <taxon>Bacillati</taxon>
        <taxon>Bacillota</taxon>
        <taxon>Negativicutes</taxon>
        <taxon>Veillonellales</taxon>
        <taxon>Veillonellaceae</taxon>
        <taxon>Veillonella</taxon>
    </lineage>
</organism>
<protein>
    <submittedName>
        <fullName evidence="2">Uncharacterized protein</fullName>
    </submittedName>
</protein>
<gene>
    <name evidence="2" type="ORF">PAGU1578_09460</name>
</gene>
<keyword evidence="1" id="KW-0812">Transmembrane</keyword>
<dbReference type="Proteomes" id="UP000300381">
    <property type="component" value="Unassembled WGS sequence"/>
</dbReference>
<feature type="transmembrane region" description="Helical" evidence="1">
    <location>
        <begin position="34"/>
        <end position="53"/>
    </location>
</feature>
<dbReference type="EMBL" id="BJCQ01000017">
    <property type="protein sequence ID" value="GCL67325.1"/>
    <property type="molecule type" value="Genomic_DNA"/>
</dbReference>
<keyword evidence="1" id="KW-0472">Membrane</keyword>
<keyword evidence="1" id="KW-1133">Transmembrane helix</keyword>
<proteinExistence type="predicted"/>
<name>A0A480B653_9FIRM</name>
<evidence type="ECO:0000313" key="3">
    <source>
        <dbReference type="Proteomes" id="UP000300381"/>
    </source>
</evidence>
<comment type="caution">
    <text evidence="2">The sequence shown here is derived from an EMBL/GenBank/DDBJ whole genome shotgun (WGS) entry which is preliminary data.</text>
</comment>
<feature type="transmembrane region" description="Helical" evidence="1">
    <location>
        <begin position="6"/>
        <end position="22"/>
    </location>
</feature>
<feature type="transmembrane region" description="Helical" evidence="1">
    <location>
        <begin position="59"/>
        <end position="78"/>
    </location>
</feature>